<dbReference type="EMBL" id="QFQP01000001">
    <property type="protein sequence ID" value="PZR18724.1"/>
    <property type="molecule type" value="Genomic_DNA"/>
</dbReference>
<evidence type="ECO:0000313" key="1">
    <source>
        <dbReference type="EMBL" id="PZR18724.1"/>
    </source>
</evidence>
<gene>
    <name evidence="1" type="ORF">DI536_02270</name>
</gene>
<dbReference type="Proteomes" id="UP000249061">
    <property type="component" value="Unassembled WGS sequence"/>
</dbReference>
<name>A0A2W5VT38_9BACT</name>
<proteinExistence type="predicted"/>
<evidence type="ECO:0000313" key="2">
    <source>
        <dbReference type="Proteomes" id="UP000249061"/>
    </source>
</evidence>
<accession>A0A2W5VT38</accession>
<reference evidence="1 2" key="1">
    <citation type="submission" date="2017-08" db="EMBL/GenBank/DDBJ databases">
        <title>Infants hospitalized years apart are colonized by the same room-sourced microbial strains.</title>
        <authorList>
            <person name="Brooks B."/>
            <person name="Olm M.R."/>
            <person name="Firek B.A."/>
            <person name="Baker R."/>
            <person name="Thomas B.C."/>
            <person name="Morowitz M.J."/>
            <person name="Banfield J.F."/>
        </authorList>
    </citation>
    <scope>NUCLEOTIDE SEQUENCE [LARGE SCALE GENOMIC DNA]</scope>
    <source>
        <strain evidence="1">S2_003_000_R2_14</strain>
    </source>
</reference>
<protein>
    <submittedName>
        <fullName evidence="1">Uncharacterized protein</fullName>
    </submittedName>
</protein>
<comment type="caution">
    <text evidence="1">The sequence shown here is derived from an EMBL/GenBank/DDBJ whole genome shotgun (WGS) entry which is preliminary data.</text>
</comment>
<dbReference type="AlphaFoldDB" id="A0A2W5VT38"/>
<sequence length="413" mass="44317">MWCALVLLTTGCMVSPYDGQRFATTSTAVPFNGWHLMADSGVTLEAFNPATGAFEPFASARSSSTVDTAASTVMDDDLYKWETSQVVPARFWTPGAVRGSRARVKATTMAGSMRFNLTSVERNWGACAGSVDGVGGFARECQSDHNPEAWILTSDYCNEGPLPQFGFHEPRASFSLTCNDFSISVSGLSVSYPNPEMRFAWRGREEVRTNCRMVVGDRGGYAQCWGLVGAGRFFRNRAEIFEAARAGDLMVSFRARTGAGTSCEAPSAWTSLPVSINTSYFRGCPTPPPDPEPEPEPMPTPAMGPDLVVRIASQDGFWAPTSVCNQGRTSVMTNRFFMSVRGSAMASTNEVSMESYLPLGGLAPGQCWSVGDVYIAGWGGAGGSAIPSSSVTMCIDTRGQIAEGDEFNNCSTR</sequence>
<organism evidence="1 2">
    <name type="scientific">Archangium gephyra</name>
    <dbReference type="NCBI Taxonomy" id="48"/>
    <lineage>
        <taxon>Bacteria</taxon>
        <taxon>Pseudomonadati</taxon>
        <taxon>Myxococcota</taxon>
        <taxon>Myxococcia</taxon>
        <taxon>Myxococcales</taxon>
        <taxon>Cystobacterineae</taxon>
        <taxon>Archangiaceae</taxon>
        <taxon>Archangium</taxon>
    </lineage>
</organism>